<dbReference type="GO" id="GO:0008237">
    <property type="term" value="F:metallopeptidase activity"/>
    <property type="evidence" value="ECO:0007669"/>
    <property type="project" value="UniProtKB-KW"/>
</dbReference>
<keyword evidence="3" id="KW-0482">Metalloprotease</keyword>
<feature type="transmembrane region" description="Helical" evidence="1">
    <location>
        <begin position="210"/>
        <end position="227"/>
    </location>
</feature>
<evidence type="ECO:0000313" key="4">
    <source>
        <dbReference type="Proteomes" id="UP000779900"/>
    </source>
</evidence>
<evidence type="ECO:0000259" key="2">
    <source>
        <dbReference type="Pfam" id="PF02517"/>
    </source>
</evidence>
<evidence type="ECO:0000313" key="3">
    <source>
        <dbReference type="EMBL" id="MBM3331848.1"/>
    </source>
</evidence>
<organism evidence="3 4">
    <name type="scientific">candidate division WOR-3 bacterium</name>
    <dbReference type="NCBI Taxonomy" id="2052148"/>
    <lineage>
        <taxon>Bacteria</taxon>
        <taxon>Bacteria division WOR-3</taxon>
    </lineage>
</organism>
<keyword evidence="1" id="KW-0812">Transmembrane</keyword>
<keyword evidence="1" id="KW-1133">Transmembrane helix</keyword>
<dbReference type="InterPro" id="IPR003675">
    <property type="entry name" value="Rce1/LyrA-like_dom"/>
</dbReference>
<dbReference type="Proteomes" id="UP000779900">
    <property type="component" value="Unassembled WGS sequence"/>
</dbReference>
<reference evidence="3" key="1">
    <citation type="submission" date="2019-03" db="EMBL/GenBank/DDBJ databases">
        <title>Lake Tanganyika Metagenome-Assembled Genomes (MAGs).</title>
        <authorList>
            <person name="Tran P."/>
        </authorList>
    </citation>
    <scope>NUCLEOTIDE SEQUENCE</scope>
    <source>
        <strain evidence="3">K_DeepCast_150m_m2_040</strain>
    </source>
</reference>
<feature type="transmembrane region" description="Helical" evidence="1">
    <location>
        <begin position="128"/>
        <end position="149"/>
    </location>
</feature>
<comment type="caution">
    <text evidence="3">The sequence shown here is derived from an EMBL/GenBank/DDBJ whole genome shotgun (WGS) entry which is preliminary data.</text>
</comment>
<feature type="transmembrane region" description="Helical" evidence="1">
    <location>
        <begin position="21"/>
        <end position="39"/>
    </location>
</feature>
<proteinExistence type="predicted"/>
<protein>
    <submittedName>
        <fullName evidence="3">CPBP family intramembrane metalloprotease</fullName>
    </submittedName>
</protein>
<feature type="transmembrane region" description="Helical" evidence="1">
    <location>
        <begin position="89"/>
        <end position="108"/>
    </location>
</feature>
<feature type="transmembrane region" description="Helical" evidence="1">
    <location>
        <begin position="161"/>
        <end position="180"/>
    </location>
</feature>
<sequence>MAYLRGLWSDLRRNVAAGPDLLFVAAVFALAALIPHYFRPRVSVYGPGWPGAVTVLWRSVVYLALPLLSLILLRMTPAKAGFRLRQPGVWLRDVGLLYLIMLPLVYLASRQTGFQRAYPYFAFERLGFRSLLLGLGIRAIGMFAWEFLCRGYLLFGFERRVGATAAIAIQTIPFAVMHAGKPGPEAIGSIVAGIVLGIIALRNRSFIPGAILHWAVAATLDIFALAYV</sequence>
<evidence type="ECO:0000256" key="1">
    <source>
        <dbReference type="SAM" id="Phobius"/>
    </source>
</evidence>
<keyword evidence="3" id="KW-0378">Hydrolase</keyword>
<dbReference type="AlphaFoldDB" id="A0A937XEB9"/>
<keyword evidence="1" id="KW-0472">Membrane</keyword>
<gene>
    <name evidence="3" type="ORF">FJY68_08365</name>
</gene>
<dbReference type="GO" id="GO:0080120">
    <property type="term" value="P:CAAX-box protein maturation"/>
    <property type="evidence" value="ECO:0007669"/>
    <property type="project" value="UniProtKB-ARBA"/>
</dbReference>
<feature type="transmembrane region" description="Helical" evidence="1">
    <location>
        <begin position="186"/>
        <end position="203"/>
    </location>
</feature>
<dbReference type="EMBL" id="VGIR01000046">
    <property type="protein sequence ID" value="MBM3331848.1"/>
    <property type="molecule type" value="Genomic_DNA"/>
</dbReference>
<dbReference type="GO" id="GO:0004175">
    <property type="term" value="F:endopeptidase activity"/>
    <property type="evidence" value="ECO:0007669"/>
    <property type="project" value="UniProtKB-ARBA"/>
</dbReference>
<feature type="domain" description="CAAX prenyl protease 2/Lysostaphin resistance protein A-like" evidence="2">
    <location>
        <begin position="132"/>
        <end position="216"/>
    </location>
</feature>
<accession>A0A937XEB9</accession>
<feature type="transmembrane region" description="Helical" evidence="1">
    <location>
        <begin position="59"/>
        <end position="77"/>
    </location>
</feature>
<name>A0A937XEB9_UNCW3</name>
<dbReference type="Pfam" id="PF02517">
    <property type="entry name" value="Rce1-like"/>
    <property type="match status" value="1"/>
</dbReference>
<keyword evidence="3" id="KW-0645">Protease</keyword>